<dbReference type="Proteomes" id="UP000017836">
    <property type="component" value="Unassembled WGS sequence"/>
</dbReference>
<dbReference type="AlphaFoldDB" id="W1NNV5"/>
<protein>
    <submittedName>
        <fullName evidence="1">Uncharacterized protein</fullName>
    </submittedName>
</protein>
<dbReference type="PANTHER" id="PTHR34287">
    <property type="entry name" value="OS06G0551500 PROTEIN-RELATED"/>
    <property type="match status" value="1"/>
</dbReference>
<evidence type="ECO:0000313" key="2">
    <source>
        <dbReference type="Proteomes" id="UP000017836"/>
    </source>
</evidence>
<gene>
    <name evidence="1" type="ORF">AMTR_s00130p00049420</name>
</gene>
<reference evidence="2" key="1">
    <citation type="journal article" date="2013" name="Science">
        <title>The Amborella genome and the evolution of flowering plants.</title>
        <authorList>
            <consortium name="Amborella Genome Project"/>
        </authorList>
    </citation>
    <scope>NUCLEOTIDE SEQUENCE [LARGE SCALE GENOMIC DNA]</scope>
</reference>
<dbReference type="EMBL" id="KI395898">
    <property type="protein sequence ID" value="ERM97641.1"/>
    <property type="molecule type" value="Genomic_DNA"/>
</dbReference>
<dbReference type="eggNOG" id="ENOG502S80Y">
    <property type="taxonomic scope" value="Eukaryota"/>
</dbReference>
<accession>W1NNV5</accession>
<evidence type="ECO:0000313" key="1">
    <source>
        <dbReference type="EMBL" id="ERM97641.1"/>
    </source>
</evidence>
<keyword evidence="2" id="KW-1185">Reference proteome</keyword>
<dbReference type="Gramene" id="ERM97641">
    <property type="protein sequence ID" value="ERM97641"/>
    <property type="gene ID" value="AMTR_s00130p00049420"/>
</dbReference>
<dbReference type="PANTHER" id="PTHR34287:SF2">
    <property type="match status" value="1"/>
</dbReference>
<proteinExistence type="predicted"/>
<dbReference type="HOGENOM" id="CLU_170662_0_0_1"/>
<name>W1NNV5_AMBTC</name>
<dbReference type="OrthoDB" id="686565at2759"/>
<organism evidence="1 2">
    <name type="scientific">Amborella trichopoda</name>
    <dbReference type="NCBI Taxonomy" id="13333"/>
    <lineage>
        <taxon>Eukaryota</taxon>
        <taxon>Viridiplantae</taxon>
        <taxon>Streptophyta</taxon>
        <taxon>Embryophyta</taxon>
        <taxon>Tracheophyta</taxon>
        <taxon>Spermatophyta</taxon>
        <taxon>Magnoliopsida</taxon>
        <taxon>Amborellales</taxon>
        <taxon>Amborellaceae</taxon>
        <taxon>Amborella</taxon>
    </lineage>
</organism>
<sequence length="106" mass="12297">MGDPKICRTLHEDPSPKIQVVSKATSEKLLGKFSDLSEYGFDYEESRLWSPLVPRGAFFFNSPNHISTDREMFARLKAHENASSPSKKKKYKERFHVFWCQCAIKL</sequence>
<dbReference type="OMA" id="CTRRIAC"/>